<evidence type="ECO:0000313" key="1">
    <source>
        <dbReference type="EMBL" id="SMH72611.1"/>
    </source>
</evidence>
<name>A0A2H1FIM0_9ARCH</name>
<protein>
    <submittedName>
        <fullName evidence="1">Uncharacterized protein</fullName>
    </submittedName>
</protein>
<dbReference type="Proteomes" id="UP000230607">
    <property type="component" value="Chromosome 1"/>
</dbReference>
<sequence length="118" mass="13612">MSMKDKQKRNPTVAIEEATYQKVKNKAKEKGLTLVDYVNETLLLNVEKDNFLKNYAPYIEKISVGETLVLRDHKTGKLAEVYLKNNKMFCSQDEADDCIHIHFALALPELALLKKRTR</sequence>
<organism evidence="1 2">
    <name type="scientific">Candidatus Nitrosotalea okcheonensis</name>
    <dbReference type="NCBI Taxonomy" id="1903276"/>
    <lineage>
        <taxon>Archaea</taxon>
        <taxon>Nitrososphaerota</taxon>
        <taxon>Nitrososphaeria</taxon>
        <taxon>Nitrosotaleales</taxon>
        <taxon>Nitrosotaleaceae</taxon>
        <taxon>Nitrosotalea</taxon>
    </lineage>
</organism>
<dbReference type="EMBL" id="LT841358">
    <property type="protein sequence ID" value="SMH72611.1"/>
    <property type="molecule type" value="Genomic_DNA"/>
</dbReference>
<accession>A0A2H1FIM0</accession>
<gene>
    <name evidence="1" type="ORF">NCS_30451</name>
</gene>
<reference evidence="2" key="1">
    <citation type="submission" date="2017-03" db="EMBL/GenBank/DDBJ databases">
        <authorList>
            <person name="Herbold C."/>
        </authorList>
    </citation>
    <scope>NUCLEOTIDE SEQUENCE [LARGE SCALE GENOMIC DNA]</scope>
</reference>
<keyword evidence="2" id="KW-1185">Reference proteome</keyword>
<proteinExistence type="predicted"/>
<dbReference type="AlphaFoldDB" id="A0A2H1FIM0"/>
<evidence type="ECO:0000313" key="2">
    <source>
        <dbReference type="Proteomes" id="UP000230607"/>
    </source>
</evidence>